<dbReference type="InterPro" id="IPR007395">
    <property type="entry name" value="Zn_peptidase_2"/>
</dbReference>
<protein>
    <submittedName>
        <fullName evidence="2">Zinc metallopeptidase</fullName>
    </submittedName>
</protein>
<keyword evidence="3" id="KW-1185">Reference proteome</keyword>
<dbReference type="Proteomes" id="UP000800984">
    <property type="component" value="Unassembled WGS sequence"/>
</dbReference>
<keyword evidence="1" id="KW-0812">Transmembrane</keyword>
<keyword evidence="1" id="KW-1133">Transmembrane helix</keyword>
<feature type="transmembrane region" description="Helical" evidence="1">
    <location>
        <begin position="122"/>
        <end position="142"/>
    </location>
</feature>
<feature type="transmembrane region" description="Helical" evidence="1">
    <location>
        <begin position="6"/>
        <end position="24"/>
    </location>
</feature>
<organism evidence="2 3">
    <name type="scientific">Flavobacterium difficile</name>
    <dbReference type="NCBI Taxonomy" id="2709659"/>
    <lineage>
        <taxon>Bacteria</taxon>
        <taxon>Pseudomonadati</taxon>
        <taxon>Bacteroidota</taxon>
        <taxon>Flavobacteriia</taxon>
        <taxon>Flavobacteriales</taxon>
        <taxon>Flavobacteriaceae</taxon>
        <taxon>Flavobacterium</taxon>
    </lineage>
</organism>
<feature type="transmembrane region" description="Helical" evidence="1">
    <location>
        <begin position="148"/>
        <end position="171"/>
    </location>
</feature>
<evidence type="ECO:0000313" key="3">
    <source>
        <dbReference type="Proteomes" id="UP000800984"/>
    </source>
</evidence>
<gene>
    <name evidence="2" type="ORF">G4D72_09525</name>
</gene>
<feature type="transmembrane region" description="Helical" evidence="1">
    <location>
        <begin position="209"/>
        <end position="226"/>
    </location>
</feature>
<dbReference type="PANTHER" id="PTHR36434:SF1">
    <property type="entry name" value="MEMBRANE PROTEASE YUGP-RELATED"/>
    <property type="match status" value="1"/>
</dbReference>
<sequence length="233" mass="25497">MFDLPYMILIGAIALFSWIVSSRLKSKFEHYSKLTLRNGMSGAEIAEKMLADHGILDVKVISTPGRLTDHYNPADKTVNLSEAVYNQRNAAAAAVAAHEVGHAVQHAQAYEWLTMRSKMVPMVNISSSLSQWLIMGGIILGFASKSGIGFYVAVAGLVLMAVATTFSFITLPVEYDASNRALAWLKNKNMLGQEEYAGAEDSLKWAARTYLVAALGALASLLYWAYRILGSRE</sequence>
<dbReference type="RefSeq" id="WP_166077455.1">
    <property type="nucleotide sequence ID" value="NZ_JAAJBT010000005.1"/>
</dbReference>
<keyword evidence="1" id="KW-0472">Membrane</keyword>
<dbReference type="EMBL" id="JAAJBT010000005">
    <property type="protein sequence ID" value="NHM02346.1"/>
    <property type="molecule type" value="Genomic_DNA"/>
</dbReference>
<accession>A0ABX0I591</accession>
<comment type="caution">
    <text evidence="2">The sequence shown here is derived from an EMBL/GenBank/DDBJ whole genome shotgun (WGS) entry which is preliminary data.</text>
</comment>
<reference evidence="2 3" key="1">
    <citation type="submission" date="2020-02" db="EMBL/GenBank/DDBJ databases">
        <authorList>
            <person name="Chen W.-M."/>
        </authorList>
    </citation>
    <scope>NUCLEOTIDE SEQUENCE [LARGE SCALE GENOMIC DNA]</scope>
    <source>
        <strain evidence="2 3">KDG-16</strain>
    </source>
</reference>
<dbReference type="PANTHER" id="PTHR36434">
    <property type="entry name" value="MEMBRANE PROTEASE YUGP-RELATED"/>
    <property type="match status" value="1"/>
</dbReference>
<dbReference type="Pfam" id="PF04298">
    <property type="entry name" value="Zn_peptidase_2"/>
    <property type="match status" value="1"/>
</dbReference>
<name>A0ABX0I591_9FLAO</name>
<evidence type="ECO:0000313" key="2">
    <source>
        <dbReference type="EMBL" id="NHM02346.1"/>
    </source>
</evidence>
<evidence type="ECO:0000256" key="1">
    <source>
        <dbReference type="SAM" id="Phobius"/>
    </source>
</evidence>
<proteinExistence type="predicted"/>